<keyword evidence="1" id="KW-0812">Transmembrane</keyword>
<dbReference type="InParanoid" id="A0A1X2HCZ9"/>
<gene>
    <name evidence="2" type="ORF">BCR43DRAFT_531222</name>
</gene>
<dbReference type="OrthoDB" id="291792at2759"/>
<organism evidence="2 3">
    <name type="scientific">Syncephalastrum racemosum</name>
    <name type="common">Filamentous fungus</name>
    <dbReference type="NCBI Taxonomy" id="13706"/>
    <lineage>
        <taxon>Eukaryota</taxon>
        <taxon>Fungi</taxon>
        <taxon>Fungi incertae sedis</taxon>
        <taxon>Mucoromycota</taxon>
        <taxon>Mucoromycotina</taxon>
        <taxon>Mucoromycetes</taxon>
        <taxon>Mucorales</taxon>
        <taxon>Syncephalastraceae</taxon>
        <taxon>Syncephalastrum</taxon>
    </lineage>
</organism>
<comment type="caution">
    <text evidence="2">The sequence shown here is derived from an EMBL/GenBank/DDBJ whole genome shotgun (WGS) entry which is preliminary data.</text>
</comment>
<dbReference type="InterPro" id="IPR026749">
    <property type="entry name" value="Tmem135"/>
</dbReference>
<dbReference type="AlphaFoldDB" id="A0A1X2HCZ9"/>
<evidence type="ECO:0000313" key="3">
    <source>
        <dbReference type="Proteomes" id="UP000242180"/>
    </source>
</evidence>
<feature type="transmembrane region" description="Helical" evidence="1">
    <location>
        <begin position="132"/>
        <end position="152"/>
    </location>
</feature>
<proteinExistence type="predicted"/>
<dbReference type="EMBL" id="MCGN01000005">
    <property type="protein sequence ID" value="ORY96671.1"/>
    <property type="molecule type" value="Genomic_DNA"/>
</dbReference>
<feature type="transmembrane region" description="Helical" evidence="1">
    <location>
        <begin position="191"/>
        <end position="208"/>
    </location>
</feature>
<dbReference type="PANTHER" id="PTHR12459">
    <property type="entry name" value="TRANSMEMBRANE PROTEIN 135-RELATED"/>
    <property type="match status" value="1"/>
</dbReference>
<accession>A0A1X2HCZ9</accession>
<keyword evidence="3" id="KW-1185">Reference proteome</keyword>
<evidence type="ECO:0000256" key="1">
    <source>
        <dbReference type="SAM" id="Phobius"/>
    </source>
</evidence>
<evidence type="ECO:0008006" key="4">
    <source>
        <dbReference type="Google" id="ProtNLM"/>
    </source>
</evidence>
<protein>
    <recommendedName>
        <fullName evidence="4">Transmembrane protein 135 N-terminal domain-containing protein</fullName>
    </recommendedName>
</protein>
<keyword evidence="1" id="KW-1133">Transmembrane helix</keyword>
<keyword evidence="1" id="KW-0472">Membrane</keyword>
<feature type="transmembrane region" description="Helical" evidence="1">
    <location>
        <begin position="261"/>
        <end position="280"/>
    </location>
</feature>
<sequence>MADSLPPIPESYYENFLESLAQIVSKLLTDKETETVLSSIRSFQDKLRRLSSQNLTRLQMEATAAAGARGGPNDFCQHKGKTCTQNCTRGFVKAFAVGFSVKYLIGILPPLLMGKVFKRPSLLKQLAGRDTALFALFLSTFLSTYKGILCLMRRFRQTKDTQSDKLNAFVAGSIAGMALIIDRDKRRRQSIMLYLLTRAIQFSSAWLMKQWAIHRRAKRARELNQIKEHMDAQGYAPGQPRQLNTKNIHWDDVLAKFMHRWAGVGVMMLASAQIIYGFLFHQDTLPKSYYSFLLTHSGWKGDFGGMAAPLTQVIGDTINRMAEDTGSIRMPKDTTSREFIAENVSPNIATIIPPKIRHKFIMCALQHPLDPSCTRSKFTLFRDEYLRSLKLYVPLNVVSHGYLG</sequence>
<dbReference type="PANTHER" id="PTHR12459:SF15">
    <property type="entry name" value="TRANSMEMBRANE PROTEIN 135"/>
    <property type="match status" value="1"/>
</dbReference>
<dbReference type="OMA" id="GILCLMR"/>
<name>A0A1X2HCZ9_SYNRA</name>
<evidence type="ECO:0000313" key="2">
    <source>
        <dbReference type="EMBL" id="ORY96671.1"/>
    </source>
</evidence>
<reference evidence="2 3" key="1">
    <citation type="submission" date="2016-07" db="EMBL/GenBank/DDBJ databases">
        <title>Pervasive Adenine N6-methylation of Active Genes in Fungi.</title>
        <authorList>
            <consortium name="DOE Joint Genome Institute"/>
            <person name="Mondo S.J."/>
            <person name="Dannebaum R.O."/>
            <person name="Kuo R.C."/>
            <person name="Labutti K."/>
            <person name="Haridas S."/>
            <person name="Kuo A."/>
            <person name="Salamov A."/>
            <person name="Ahrendt S.R."/>
            <person name="Lipzen A."/>
            <person name="Sullivan W."/>
            <person name="Andreopoulos W.B."/>
            <person name="Clum A."/>
            <person name="Lindquist E."/>
            <person name="Daum C."/>
            <person name="Ramamoorthy G.K."/>
            <person name="Gryganskyi A."/>
            <person name="Culley D."/>
            <person name="Magnuson J.K."/>
            <person name="James T.Y."/>
            <person name="O'Malley M.A."/>
            <person name="Stajich J.E."/>
            <person name="Spatafora J.W."/>
            <person name="Visel A."/>
            <person name="Grigoriev I.V."/>
        </authorList>
    </citation>
    <scope>NUCLEOTIDE SEQUENCE [LARGE SCALE GENOMIC DNA]</scope>
    <source>
        <strain evidence="2 3">NRRL 2496</strain>
    </source>
</reference>
<dbReference type="Proteomes" id="UP000242180">
    <property type="component" value="Unassembled WGS sequence"/>
</dbReference>
<feature type="transmembrane region" description="Helical" evidence="1">
    <location>
        <begin position="91"/>
        <end position="112"/>
    </location>
</feature>